<feature type="transmembrane region" description="Helical" evidence="8">
    <location>
        <begin position="117"/>
        <end position="145"/>
    </location>
</feature>
<comment type="caution">
    <text evidence="11">The sequence shown here is derived from an EMBL/GenBank/DDBJ whole genome shotgun (WGS) entry which is preliminary data.</text>
</comment>
<evidence type="ECO:0000256" key="1">
    <source>
        <dbReference type="ARBA" id="ARBA00004651"/>
    </source>
</evidence>
<dbReference type="PANTHER" id="PTHR42929:SF1">
    <property type="entry name" value="INNER MEMBRANE ABC TRANSPORTER PERMEASE PROTEIN YDCU-RELATED"/>
    <property type="match status" value="1"/>
</dbReference>
<dbReference type="CDD" id="cd06261">
    <property type="entry name" value="TM_PBP2"/>
    <property type="match status" value="1"/>
</dbReference>
<dbReference type="SUPFAM" id="SSF161098">
    <property type="entry name" value="MetI-like"/>
    <property type="match status" value="1"/>
</dbReference>
<keyword evidence="12" id="KW-1185">Reference proteome</keyword>
<gene>
    <name evidence="11" type="ORF">BLA60_01980</name>
</gene>
<dbReference type="GO" id="GO:0005886">
    <property type="term" value="C:plasma membrane"/>
    <property type="evidence" value="ECO:0007669"/>
    <property type="project" value="UniProtKB-SubCell"/>
</dbReference>
<dbReference type="Proteomes" id="UP000185696">
    <property type="component" value="Unassembled WGS sequence"/>
</dbReference>
<keyword evidence="9" id="KW-0732">Signal</keyword>
<reference evidence="11 12" key="1">
    <citation type="submission" date="2016-12" db="EMBL/GenBank/DDBJ databases">
        <title>The draft genome sequence of Actinophytocola xinjiangensis.</title>
        <authorList>
            <person name="Wang W."/>
            <person name="Yuan L."/>
        </authorList>
    </citation>
    <scope>NUCLEOTIDE SEQUENCE [LARGE SCALE GENOMIC DNA]</scope>
    <source>
        <strain evidence="11 12">CGMCC 4.4663</strain>
    </source>
</reference>
<dbReference type="InterPro" id="IPR000515">
    <property type="entry name" value="MetI-like"/>
</dbReference>
<feature type="transmembrane region" description="Helical" evidence="8">
    <location>
        <begin position="166"/>
        <end position="195"/>
    </location>
</feature>
<dbReference type="Pfam" id="PF00528">
    <property type="entry name" value="BPD_transp_1"/>
    <property type="match status" value="1"/>
</dbReference>
<dbReference type="EMBL" id="MSIF01000001">
    <property type="protein sequence ID" value="OLF13971.1"/>
    <property type="molecule type" value="Genomic_DNA"/>
</dbReference>
<feature type="transmembrane region" description="Helical" evidence="8">
    <location>
        <begin position="75"/>
        <end position="97"/>
    </location>
</feature>
<dbReference type="InterPro" id="IPR035906">
    <property type="entry name" value="MetI-like_sf"/>
</dbReference>
<evidence type="ECO:0000313" key="11">
    <source>
        <dbReference type="EMBL" id="OLF13971.1"/>
    </source>
</evidence>
<accession>A0A7Z0WU68</accession>
<dbReference type="PANTHER" id="PTHR42929">
    <property type="entry name" value="INNER MEMBRANE ABC TRANSPORTER PERMEASE PROTEIN YDCU-RELATED-RELATED"/>
    <property type="match status" value="1"/>
</dbReference>
<organism evidence="11 12">
    <name type="scientific">Actinophytocola xinjiangensis</name>
    <dbReference type="NCBI Taxonomy" id="485602"/>
    <lineage>
        <taxon>Bacteria</taxon>
        <taxon>Bacillati</taxon>
        <taxon>Actinomycetota</taxon>
        <taxon>Actinomycetes</taxon>
        <taxon>Pseudonocardiales</taxon>
        <taxon>Pseudonocardiaceae</taxon>
    </lineage>
</organism>
<keyword evidence="7 8" id="KW-0472">Membrane</keyword>
<evidence type="ECO:0000256" key="3">
    <source>
        <dbReference type="ARBA" id="ARBA00022448"/>
    </source>
</evidence>
<evidence type="ECO:0000313" key="12">
    <source>
        <dbReference type="Proteomes" id="UP000185696"/>
    </source>
</evidence>
<evidence type="ECO:0000256" key="5">
    <source>
        <dbReference type="ARBA" id="ARBA00022692"/>
    </source>
</evidence>
<comment type="similarity">
    <text evidence="2">Belongs to the binding-protein-dependent transport system permease family. CysTW subfamily.</text>
</comment>
<evidence type="ECO:0000256" key="6">
    <source>
        <dbReference type="ARBA" id="ARBA00022989"/>
    </source>
</evidence>
<name>A0A7Z0WU68_9PSEU</name>
<sequence length="253" mass="27081">MTAVLFVVVALLLPLALVTASFAQGVGEPLGEETWPAAVRTVVLAVGVAAVSLPVAIVIASTLSRRAAWVRAMGILLCGAPLVLNLLVVILSWQVMLEQDGLVGQVWTALLPGEPPAILFTPLASVLAMAYVVVPVMVLILLFSFRRIDPRTREAARLLGASPWQRFVLVELGSVTPSLIAAFVMGYAICLNLYLVPEYLSGPDLTMLGLLAHQDVVKSFRIDQAAARSGVLLLVAIVPVCLASVLEWKQQRR</sequence>
<evidence type="ECO:0000256" key="4">
    <source>
        <dbReference type="ARBA" id="ARBA00022475"/>
    </source>
</evidence>
<evidence type="ECO:0000256" key="7">
    <source>
        <dbReference type="ARBA" id="ARBA00023136"/>
    </source>
</evidence>
<protein>
    <recommendedName>
        <fullName evidence="10">ABC transmembrane type-1 domain-containing protein</fullName>
    </recommendedName>
</protein>
<keyword evidence="4" id="KW-1003">Cell membrane</keyword>
<feature type="chain" id="PRO_5038941016" description="ABC transmembrane type-1 domain-containing protein" evidence="9">
    <location>
        <begin position="24"/>
        <end position="253"/>
    </location>
</feature>
<keyword evidence="6 8" id="KW-1133">Transmembrane helix</keyword>
<dbReference type="AlphaFoldDB" id="A0A7Z0WU68"/>
<evidence type="ECO:0000259" key="10">
    <source>
        <dbReference type="PROSITE" id="PS50928"/>
    </source>
</evidence>
<feature type="signal peptide" evidence="9">
    <location>
        <begin position="1"/>
        <end position="23"/>
    </location>
</feature>
<dbReference type="Gene3D" id="1.10.3720.10">
    <property type="entry name" value="MetI-like"/>
    <property type="match status" value="1"/>
</dbReference>
<keyword evidence="5 8" id="KW-0812">Transmembrane</keyword>
<dbReference type="GO" id="GO:0055085">
    <property type="term" value="P:transmembrane transport"/>
    <property type="evidence" value="ECO:0007669"/>
    <property type="project" value="InterPro"/>
</dbReference>
<proteinExistence type="inferred from homology"/>
<feature type="domain" description="ABC transmembrane type-1" evidence="10">
    <location>
        <begin position="38"/>
        <end position="243"/>
    </location>
</feature>
<evidence type="ECO:0000256" key="9">
    <source>
        <dbReference type="SAM" id="SignalP"/>
    </source>
</evidence>
<comment type="subcellular location">
    <subcellularLocation>
        <location evidence="1 8">Cell membrane</location>
        <topology evidence="1 8">Multi-pass membrane protein</topology>
    </subcellularLocation>
</comment>
<dbReference type="PROSITE" id="PS50928">
    <property type="entry name" value="ABC_TM1"/>
    <property type="match status" value="1"/>
</dbReference>
<feature type="transmembrane region" description="Helical" evidence="8">
    <location>
        <begin position="225"/>
        <end position="246"/>
    </location>
</feature>
<evidence type="ECO:0000256" key="8">
    <source>
        <dbReference type="RuleBase" id="RU363032"/>
    </source>
</evidence>
<evidence type="ECO:0000256" key="2">
    <source>
        <dbReference type="ARBA" id="ARBA00007069"/>
    </source>
</evidence>
<feature type="transmembrane region" description="Helical" evidence="8">
    <location>
        <begin position="39"/>
        <end position="63"/>
    </location>
</feature>
<keyword evidence="3 8" id="KW-0813">Transport</keyword>